<feature type="binding site" evidence="9">
    <location>
        <position position="79"/>
    </location>
    <ligand>
        <name>substrate</name>
    </ligand>
</feature>
<feature type="binding site" evidence="9">
    <location>
        <begin position="94"/>
        <end position="96"/>
    </location>
    <ligand>
        <name>ATP</name>
        <dbReference type="ChEBI" id="CHEBI:30616"/>
    </ligand>
</feature>
<organism evidence="11 12">
    <name type="scientific">Natronomicrosphaera hydrolytica</name>
    <dbReference type="NCBI Taxonomy" id="3242702"/>
    <lineage>
        <taxon>Bacteria</taxon>
        <taxon>Pseudomonadati</taxon>
        <taxon>Planctomycetota</taxon>
        <taxon>Phycisphaerae</taxon>
        <taxon>Phycisphaerales</taxon>
        <taxon>Phycisphaeraceae</taxon>
        <taxon>Natronomicrosphaera</taxon>
    </lineage>
</organism>
<dbReference type="PRINTS" id="PR01020">
    <property type="entry name" value="LPSBIOSNTHSS"/>
</dbReference>
<dbReference type="Pfam" id="PF01467">
    <property type="entry name" value="CTP_transf_like"/>
    <property type="match status" value="1"/>
</dbReference>
<keyword evidence="7 9" id="KW-0173">Coenzyme A biosynthesis</keyword>
<dbReference type="InterPro" id="IPR001980">
    <property type="entry name" value="PPAT"/>
</dbReference>
<feature type="binding site" evidence="9">
    <location>
        <position position="21"/>
    </location>
    <ligand>
        <name>ATP</name>
        <dbReference type="ChEBI" id="CHEBI:30616"/>
    </ligand>
</feature>
<evidence type="ECO:0000313" key="11">
    <source>
        <dbReference type="EMBL" id="MFA9477643.1"/>
    </source>
</evidence>
<evidence type="ECO:0000259" key="10">
    <source>
        <dbReference type="Pfam" id="PF01467"/>
    </source>
</evidence>
<protein>
    <recommendedName>
        <fullName evidence="9">Phosphopantetheine adenylyltransferase</fullName>
        <ecNumber evidence="9">2.7.7.3</ecNumber>
    </recommendedName>
    <alternativeName>
        <fullName evidence="9">Dephospho-CoA pyrophosphorylase</fullName>
    </alternativeName>
    <alternativeName>
        <fullName evidence="9">Pantetheine-phosphate adenylyltransferase</fullName>
        <shortName evidence="9">PPAT</shortName>
    </alternativeName>
</protein>
<dbReference type="HAMAP" id="MF_00151">
    <property type="entry name" value="PPAT_bact"/>
    <property type="match status" value="1"/>
</dbReference>
<keyword evidence="2 9" id="KW-0808">Transferase</keyword>
<evidence type="ECO:0000256" key="3">
    <source>
        <dbReference type="ARBA" id="ARBA00022695"/>
    </source>
</evidence>
<dbReference type="PANTHER" id="PTHR21342">
    <property type="entry name" value="PHOSPHOPANTETHEINE ADENYLYLTRANSFERASE"/>
    <property type="match status" value="1"/>
</dbReference>
<feature type="site" description="Transition state stabilizer" evidence="9">
    <location>
        <position position="21"/>
    </location>
</feature>
<dbReference type="GO" id="GO:0004595">
    <property type="term" value="F:pantetheine-phosphate adenylyltransferase activity"/>
    <property type="evidence" value="ECO:0007669"/>
    <property type="project" value="UniProtKB-EC"/>
</dbReference>
<evidence type="ECO:0000256" key="9">
    <source>
        <dbReference type="HAMAP-Rule" id="MF_00151"/>
    </source>
</evidence>
<dbReference type="CDD" id="cd02163">
    <property type="entry name" value="PPAT"/>
    <property type="match status" value="1"/>
</dbReference>
<dbReference type="EC" id="2.7.7.3" evidence="9"/>
<dbReference type="RefSeq" id="WP_425344570.1">
    <property type="nucleotide sequence ID" value="NZ_JBGUBD010000003.1"/>
</dbReference>
<comment type="pathway">
    <text evidence="9">Cofactor biosynthesis; coenzyme A biosynthesis; CoA from (R)-pantothenate: step 4/5.</text>
</comment>
<gene>
    <name evidence="9 11" type="primary">coaD</name>
    <name evidence="11" type="ORF">ACERK3_04975</name>
</gene>
<evidence type="ECO:0000256" key="1">
    <source>
        <dbReference type="ARBA" id="ARBA00022490"/>
    </source>
</evidence>
<dbReference type="NCBIfam" id="TIGR01510">
    <property type="entry name" value="coaD_prev_kdtB"/>
    <property type="match status" value="1"/>
</dbReference>
<dbReference type="NCBIfam" id="TIGR00125">
    <property type="entry name" value="cyt_tran_rel"/>
    <property type="match status" value="1"/>
</dbReference>
<feature type="binding site" evidence="9">
    <location>
        <position position="93"/>
    </location>
    <ligand>
        <name>substrate</name>
    </ligand>
</feature>
<keyword evidence="12" id="KW-1185">Reference proteome</keyword>
<dbReference type="InterPro" id="IPR004821">
    <property type="entry name" value="Cyt_trans-like"/>
</dbReference>
<comment type="catalytic activity">
    <reaction evidence="8 9">
        <text>(R)-4'-phosphopantetheine + ATP + H(+) = 3'-dephospho-CoA + diphosphate</text>
        <dbReference type="Rhea" id="RHEA:19801"/>
        <dbReference type="ChEBI" id="CHEBI:15378"/>
        <dbReference type="ChEBI" id="CHEBI:30616"/>
        <dbReference type="ChEBI" id="CHEBI:33019"/>
        <dbReference type="ChEBI" id="CHEBI:57328"/>
        <dbReference type="ChEBI" id="CHEBI:61723"/>
        <dbReference type="EC" id="2.7.7.3"/>
    </reaction>
</comment>
<keyword evidence="6 9" id="KW-0460">Magnesium</keyword>
<evidence type="ECO:0000313" key="12">
    <source>
        <dbReference type="Proteomes" id="UP001575105"/>
    </source>
</evidence>
<reference evidence="11 12" key="1">
    <citation type="submission" date="2024-08" db="EMBL/GenBank/DDBJ databases">
        <title>Whole-genome sequencing of halo(alkali)philic microorganisms from hypersaline lakes.</title>
        <authorList>
            <person name="Sorokin D.Y."/>
            <person name="Merkel A.Y."/>
            <person name="Messina E."/>
            <person name="Yakimov M."/>
        </authorList>
    </citation>
    <scope>NUCLEOTIDE SEQUENCE [LARGE SCALE GENOMIC DNA]</scope>
    <source>
        <strain evidence="11 12">AB-hyl4</strain>
    </source>
</reference>
<comment type="caution">
    <text evidence="11">The sequence shown here is derived from an EMBL/GenBank/DDBJ whole genome shotgun (WGS) entry which is preliminary data.</text>
</comment>
<feature type="binding site" evidence="9">
    <location>
        <position position="13"/>
    </location>
    <ligand>
        <name>substrate</name>
    </ligand>
</feature>
<evidence type="ECO:0000256" key="4">
    <source>
        <dbReference type="ARBA" id="ARBA00022741"/>
    </source>
</evidence>
<dbReference type="SUPFAM" id="SSF52374">
    <property type="entry name" value="Nucleotidylyl transferase"/>
    <property type="match status" value="1"/>
</dbReference>
<keyword evidence="3 9" id="KW-0548">Nucleotidyltransferase</keyword>
<name>A0ABV4U219_9BACT</name>
<feature type="binding site" evidence="9">
    <location>
        <position position="45"/>
    </location>
    <ligand>
        <name>substrate</name>
    </ligand>
</feature>
<comment type="similarity">
    <text evidence="9">Belongs to the bacterial CoaD family.</text>
</comment>
<keyword evidence="5 9" id="KW-0067">ATP-binding</keyword>
<comment type="function">
    <text evidence="9">Reversibly transfers an adenylyl group from ATP to 4'-phosphopantetheine, yielding dephospho-CoA (dPCoA) and pyrophosphate.</text>
</comment>
<dbReference type="EMBL" id="JBGUBD010000003">
    <property type="protein sequence ID" value="MFA9477643.1"/>
    <property type="molecule type" value="Genomic_DNA"/>
</dbReference>
<keyword evidence="4 9" id="KW-0547">Nucleotide-binding</keyword>
<feature type="domain" description="Cytidyltransferase-like" evidence="10">
    <location>
        <begin position="9"/>
        <end position="138"/>
    </location>
</feature>
<proteinExistence type="inferred from homology"/>
<comment type="subcellular location">
    <subcellularLocation>
        <location evidence="9">Cytoplasm</location>
    </subcellularLocation>
</comment>
<feature type="binding site" evidence="9">
    <location>
        <begin position="128"/>
        <end position="134"/>
    </location>
    <ligand>
        <name>ATP</name>
        <dbReference type="ChEBI" id="CHEBI:30616"/>
    </ligand>
</feature>
<evidence type="ECO:0000256" key="5">
    <source>
        <dbReference type="ARBA" id="ARBA00022840"/>
    </source>
</evidence>
<dbReference type="PANTHER" id="PTHR21342:SF1">
    <property type="entry name" value="PHOSPHOPANTETHEINE ADENYLYLTRANSFERASE"/>
    <property type="match status" value="1"/>
</dbReference>
<evidence type="ECO:0000256" key="2">
    <source>
        <dbReference type="ARBA" id="ARBA00022679"/>
    </source>
</evidence>
<dbReference type="InterPro" id="IPR014729">
    <property type="entry name" value="Rossmann-like_a/b/a_fold"/>
</dbReference>
<comment type="cofactor">
    <cofactor evidence="9">
        <name>Mg(2+)</name>
        <dbReference type="ChEBI" id="CHEBI:18420"/>
    </cofactor>
</comment>
<feature type="binding site" evidence="9">
    <location>
        <position position="104"/>
    </location>
    <ligand>
        <name>ATP</name>
        <dbReference type="ChEBI" id="CHEBI:30616"/>
    </ligand>
</feature>
<keyword evidence="1 9" id="KW-0963">Cytoplasm</keyword>
<evidence type="ECO:0000256" key="6">
    <source>
        <dbReference type="ARBA" id="ARBA00022842"/>
    </source>
</evidence>
<sequence>MSKCEKIGLFPGTFDPITNGHLDVIRRGQALFDRLVVAIGHNPAKRRLFDMDERQAIIEQIIRAECDDHVEVAVYQGLTVDFARSINATAIVRGLRNVSDLNFEFQLALTNRSIADIETVFIMTGETYAFASSTLIKQIAAGGEIDRLGRLLPAVVIERLKQKKQEHGGTLPWAHVDHLKD</sequence>
<evidence type="ECO:0000256" key="8">
    <source>
        <dbReference type="ARBA" id="ARBA00029346"/>
    </source>
</evidence>
<accession>A0ABV4U219</accession>
<dbReference type="Gene3D" id="3.40.50.620">
    <property type="entry name" value="HUPs"/>
    <property type="match status" value="1"/>
</dbReference>
<evidence type="ECO:0000256" key="7">
    <source>
        <dbReference type="ARBA" id="ARBA00022993"/>
    </source>
</evidence>
<feature type="binding site" evidence="9">
    <location>
        <begin position="13"/>
        <end position="14"/>
    </location>
    <ligand>
        <name>ATP</name>
        <dbReference type="ChEBI" id="CHEBI:30616"/>
    </ligand>
</feature>
<dbReference type="Proteomes" id="UP001575105">
    <property type="component" value="Unassembled WGS sequence"/>
</dbReference>
<comment type="subunit">
    <text evidence="9">Homohexamer.</text>
</comment>